<dbReference type="Pfam" id="PF20235">
    <property type="entry name" value="PIR2-like_helical"/>
    <property type="match status" value="1"/>
</dbReference>
<evidence type="ECO:0000313" key="5">
    <source>
        <dbReference type="EMBL" id="WMV47522.1"/>
    </source>
</evidence>
<dbReference type="InterPro" id="IPR046934">
    <property type="entry name" value="PIR2-like"/>
</dbReference>
<dbReference type="GO" id="GO:0008270">
    <property type="term" value="F:zinc ion binding"/>
    <property type="evidence" value="ECO:0007669"/>
    <property type="project" value="UniProtKB-KW"/>
</dbReference>
<accession>A0AAF0ZPT9</accession>
<reference evidence="5" key="1">
    <citation type="submission" date="2023-08" db="EMBL/GenBank/DDBJ databases">
        <title>A de novo genome assembly of Solanum verrucosum Schlechtendal, a Mexican diploid species geographically isolated from the other diploid A-genome species in potato relatives.</title>
        <authorList>
            <person name="Hosaka K."/>
        </authorList>
    </citation>
    <scope>NUCLEOTIDE SEQUENCE</scope>
    <source>
        <tissue evidence="5">Young leaves</tissue>
    </source>
</reference>
<dbReference type="AlphaFoldDB" id="A0AAF0ZPT9"/>
<feature type="compositionally biased region" description="Polar residues" evidence="3">
    <location>
        <begin position="281"/>
        <end position="294"/>
    </location>
</feature>
<organism evidence="5 6">
    <name type="scientific">Solanum verrucosum</name>
    <dbReference type="NCBI Taxonomy" id="315347"/>
    <lineage>
        <taxon>Eukaryota</taxon>
        <taxon>Viridiplantae</taxon>
        <taxon>Streptophyta</taxon>
        <taxon>Embryophyta</taxon>
        <taxon>Tracheophyta</taxon>
        <taxon>Spermatophyta</taxon>
        <taxon>Magnoliopsida</taxon>
        <taxon>eudicotyledons</taxon>
        <taxon>Gunneridae</taxon>
        <taxon>Pentapetalae</taxon>
        <taxon>asterids</taxon>
        <taxon>lamiids</taxon>
        <taxon>Solanales</taxon>
        <taxon>Solanaceae</taxon>
        <taxon>Solanoideae</taxon>
        <taxon>Solaneae</taxon>
        <taxon>Solanum</taxon>
    </lineage>
</organism>
<feature type="compositionally biased region" description="Polar residues" evidence="3">
    <location>
        <begin position="403"/>
        <end position="419"/>
    </location>
</feature>
<dbReference type="PANTHER" id="PTHR46405:SF9">
    <property type="entry name" value="E3 UBIQUITIN-PROTEIN LIGASE RF298"/>
    <property type="match status" value="1"/>
</dbReference>
<keyword evidence="1" id="KW-0479">Metal-binding</keyword>
<dbReference type="InterPro" id="IPR001841">
    <property type="entry name" value="Znf_RING"/>
</dbReference>
<dbReference type="InterPro" id="IPR046527">
    <property type="entry name" value="PIR2-like_helical"/>
</dbReference>
<feature type="coiled-coil region" evidence="2">
    <location>
        <begin position="626"/>
        <end position="717"/>
    </location>
</feature>
<feature type="domain" description="RING-type" evidence="4">
    <location>
        <begin position="755"/>
        <end position="795"/>
    </location>
</feature>
<feature type="compositionally biased region" description="Basic and acidic residues" evidence="3">
    <location>
        <begin position="309"/>
        <end position="323"/>
    </location>
</feature>
<gene>
    <name evidence="5" type="ORF">MTR67_040907</name>
</gene>
<evidence type="ECO:0000256" key="1">
    <source>
        <dbReference type="PROSITE-ProRule" id="PRU00175"/>
    </source>
</evidence>
<dbReference type="EMBL" id="CP133620">
    <property type="protein sequence ID" value="WMV47522.1"/>
    <property type="molecule type" value="Genomic_DNA"/>
</dbReference>
<evidence type="ECO:0000256" key="2">
    <source>
        <dbReference type="SAM" id="Coils"/>
    </source>
</evidence>
<evidence type="ECO:0000313" key="6">
    <source>
        <dbReference type="Proteomes" id="UP001234989"/>
    </source>
</evidence>
<keyword evidence="2" id="KW-0175">Coiled coil</keyword>
<feature type="region of interest" description="Disordered" evidence="3">
    <location>
        <begin position="403"/>
        <end position="428"/>
    </location>
</feature>
<dbReference type="SUPFAM" id="SSF57850">
    <property type="entry name" value="RING/U-box"/>
    <property type="match status" value="1"/>
</dbReference>
<dbReference type="CDD" id="cd23128">
    <property type="entry name" value="RING-HC_MIP1-like"/>
    <property type="match status" value="1"/>
</dbReference>
<dbReference type="Proteomes" id="UP001234989">
    <property type="component" value="Chromosome 9"/>
</dbReference>
<name>A0AAF0ZPT9_SOLVR</name>
<evidence type="ECO:0000259" key="4">
    <source>
        <dbReference type="PROSITE" id="PS50089"/>
    </source>
</evidence>
<dbReference type="Pfam" id="PF13920">
    <property type="entry name" value="zf-C3HC4_3"/>
    <property type="match status" value="1"/>
</dbReference>
<keyword evidence="6" id="KW-1185">Reference proteome</keyword>
<dbReference type="PANTHER" id="PTHR46405">
    <property type="entry name" value="OS05G0141500 PROTEIN"/>
    <property type="match status" value="1"/>
</dbReference>
<proteinExistence type="predicted"/>
<evidence type="ECO:0000256" key="3">
    <source>
        <dbReference type="SAM" id="MobiDB-lite"/>
    </source>
</evidence>
<dbReference type="PROSITE" id="PS50089">
    <property type="entry name" value="ZF_RING_2"/>
    <property type="match status" value="1"/>
</dbReference>
<protein>
    <recommendedName>
        <fullName evidence="4">RING-type domain-containing protein</fullName>
    </recommendedName>
</protein>
<feature type="region of interest" description="Disordered" evidence="3">
    <location>
        <begin position="277"/>
        <end position="334"/>
    </location>
</feature>
<dbReference type="InterPro" id="IPR013083">
    <property type="entry name" value="Znf_RING/FYVE/PHD"/>
</dbReference>
<keyword evidence="1" id="KW-0862">Zinc</keyword>
<sequence length="889" mass="100180">MVDDNISDDANKKSLVISDKKIGSMNKRKLVSELPLGTLTDSPVSCLTEFPKYELFEEAPKENTIFEIDPLKGGCPQSDAEQEVEMPPDADWEDTITTQLLELLTQNLSTVFQSAVKKIVKCGYSEEIAEWVIMRSGLYHGSKDAISNVVDGALALLSREKVFDIDRPVVFEDLPSLVNYTLLEMICVLREVKPALPVVEALWWLLILDLNPIHACTMEGYHLVELCSQESLGDSSSGLNLPQSKIEASDNTQSNLNKQQLSKPFTPIAQTLQSKVHIASASPQEPESKNSNVCQAAKGKGSSTPFPKAEAKSKGAVLEEKSGAGKNSLNSKKDLRRRKTYQFEKKNCRSRTNKNIKANMTAWESLVLDKNVNLSFTGVTKKSSHSKGTTCIKCNQPLAKASSDSPCPSTSIAPASDTSKVPHMQDNVNDKDLDSFAMELKSSKKALDNTIISSAVPDYFVGIPYDESLGKYVPQNERDETIMLRTSRLKSLQKELQGWSDWANEKVMQATWRLGKDQAELKMLRQEKKDAEKVHQEKEMPEKDTMERIMEMEKALVNTNSMSEITNSLLNTLEMDNVGLKKDMEALMLSTGKHAMNVNNALAKEQEAIKKCQAADMEKHSFEEGLSTIKQEKTSLQQQQEKANRVVDQFKVLLKQEERVKQRFLQQVDSLKAEREQLRFHGKVQRDNFREKVERNMQKYKEDIQKCESEISLLRFQSERSKIEALKRGIPQMTKGLAAYAESYGSNVLNVERECIMCMNEQISVVFLPCAHQVLCEDCNVLHQKKGMEKCPFCKKKEDAEKVHKETRIPEENTKISETEQELVNTYYIIETTISSLTSMDGENIVQKKGMEALKLSDSVYATNTDKALAKEQEAVKKRQVGDMEKRSL</sequence>
<dbReference type="Gene3D" id="3.30.40.10">
    <property type="entry name" value="Zinc/RING finger domain, C3HC4 (zinc finger)"/>
    <property type="match status" value="1"/>
</dbReference>
<keyword evidence="1" id="KW-0863">Zinc-finger</keyword>